<dbReference type="KEGG" id="rsz:108814377"/>
<keyword evidence="2" id="KW-1185">Reference proteome</keyword>
<sequence>MTMDGSDFFQDDCDSIATEIKDQEERIQLKRRWLLGLDTPKPENLTTEFLESEDHTPGKTEFLESECLPESLLRKDDLFYETAKSRVEEAFGWFCKNQEAQREDSKLCTEDVVRRLSMYLDSLTNEGLSLVVKIITGGSTSFDKTRPKMKQIIRESVRTDLKESRTDDIVKQLHQVLSDPGNFRKDCTMDSAKPMFPSHHDSVVKILNELDKSSTQTLLAMKRKLVGSVTIPRLKPSKMGKKKMDLINQVKQASEKMLSELSPGEKLQEPLAKAMSLVDLSLKLSPGYNKTRAPTDFFQFSPETKKLQSEIVKAVWLLRSARIDAAFEKVGLILDPESQVSNHSLRSAVERMLIEYLFECCDMDVIPKSLTNALSFVNKFTPSLDHRVCTGEAIEEETECILNVSAQVKQIVWECRPDYELDQDFGDAYMEELEDSDDGYSQEDALVTYDPYQDEVGAECSDATNQHHISSSLVIRDLTESITRAHPRCLSTTPTSIKSTPISDINDRDNQISPRSLYSVENIESDDRGAQNPIKRKKNHYLAVQEICDDTSLVAYNLIGRLLEKFAEQKGLDIEVDQRSCLRGESILQEDVEGEEVSEEKQASQFQGKSCESITLSAVQEIIPSLDKSVLLKLKELME</sequence>
<dbReference type="OrthoDB" id="767974at2759"/>
<dbReference type="PANTHER" id="PTHR36071">
    <property type="entry name" value="DNA DOUBLE-STRAND BREAK REPAIR PROTEIN"/>
    <property type="match status" value="1"/>
</dbReference>
<dbReference type="PANTHER" id="PTHR36071:SF1">
    <property type="entry name" value="DNA DOUBLE-STRAND BREAK REPAIR PROTEIN"/>
    <property type="match status" value="1"/>
</dbReference>
<dbReference type="Proteomes" id="UP000504610">
    <property type="component" value="Chromosome 7"/>
</dbReference>
<dbReference type="GeneID" id="108814377"/>
<organism evidence="2 3">
    <name type="scientific">Raphanus sativus</name>
    <name type="common">Radish</name>
    <name type="synonym">Raphanus raphanistrum var. sativus</name>
    <dbReference type="NCBI Taxonomy" id="3726"/>
    <lineage>
        <taxon>Eukaryota</taxon>
        <taxon>Viridiplantae</taxon>
        <taxon>Streptophyta</taxon>
        <taxon>Embryophyta</taxon>
        <taxon>Tracheophyta</taxon>
        <taxon>Spermatophyta</taxon>
        <taxon>Magnoliopsida</taxon>
        <taxon>eudicotyledons</taxon>
        <taxon>Gunneridae</taxon>
        <taxon>Pentapetalae</taxon>
        <taxon>rosids</taxon>
        <taxon>malvids</taxon>
        <taxon>Brassicales</taxon>
        <taxon>Brassicaceae</taxon>
        <taxon>Brassiceae</taxon>
        <taxon>Raphanus</taxon>
    </lineage>
</organism>
<evidence type="ECO:0000313" key="3">
    <source>
        <dbReference type="RefSeq" id="XP_018442435.1"/>
    </source>
</evidence>
<reference evidence="2" key="1">
    <citation type="journal article" date="2019" name="Database">
        <title>The radish genome database (RadishGD): an integrated information resource for radish genomics.</title>
        <authorList>
            <person name="Yu H.J."/>
            <person name="Baek S."/>
            <person name="Lee Y.J."/>
            <person name="Cho A."/>
            <person name="Mun J.H."/>
        </authorList>
    </citation>
    <scope>NUCLEOTIDE SEQUENCE [LARGE SCALE GENOMIC DNA]</scope>
    <source>
        <strain evidence="2">cv. WK10039</strain>
    </source>
</reference>
<feature type="region of interest" description="Disordered" evidence="1">
    <location>
        <begin position="490"/>
        <end position="510"/>
    </location>
</feature>
<name>A0A6J0K3C5_RAPSA</name>
<evidence type="ECO:0000256" key="1">
    <source>
        <dbReference type="SAM" id="MobiDB-lite"/>
    </source>
</evidence>
<protein>
    <submittedName>
        <fullName evidence="3">Uncharacterized protein LOC108814377 isoform X1</fullName>
    </submittedName>
</protein>
<dbReference type="AlphaFoldDB" id="A0A6J0K3C5"/>
<accession>A0A6J0K3C5</accession>
<feature type="compositionally biased region" description="Low complexity" evidence="1">
    <location>
        <begin position="491"/>
        <end position="503"/>
    </location>
</feature>
<proteinExistence type="predicted"/>
<dbReference type="RefSeq" id="XP_018442435.1">
    <property type="nucleotide sequence ID" value="XM_018586933.2"/>
</dbReference>
<evidence type="ECO:0000313" key="2">
    <source>
        <dbReference type="Proteomes" id="UP000504610"/>
    </source>
</evidence>
<reference evidence="3" key="2">
    <citation type="submission" date="2025-08" db="UniProtKB">
        <authorList>
            <consortium name="RefSeq"/>
        </authorList>
    </citation>
    <scope>IDENTIFICATION</scope>
    <source>
        <tissue evidence="3">Leaf</tissue>
    </source>
</reference>
<gene>
    <name evidence="3" type="primary">LOC108814377</name>
</gene>